<comment type="caution">
    <text evidence="1">The sequence shown here is derived from an EMBL/GenBank/DDBJ whole genome shotgun (WGS) entry which is preliminary data.</text>
</comment>
<accession>A0A8T2URN0</accession>
<name>A0A8T2URN0_CERRI</name>
<dbReference type="EMBL" id="CM035410">
    <property type="protein sequence ID" value="KAH7437280.1"/>
    <property type="molecule type" value="Genomic_DNA"/>
</dbReference>
<evidence type="ECO:0008006" key="3">
    <source>
        <dbReference type="Google" id="ProtNLM"/>
    </source>
</evidence>
<proteinExistence type="predicted"/>
<evidence type="ECO:0000313" key="1">
    <source>
        <dbReference type="EMBL" id="KAH7437280.1"/>
    </source>
</evidence>
<sequence>MKSVPYASACGSLIYAMVTTRADIAHAMGVVSKFMANLYKAHWEAFKSILRYLKGTKDKRLCYGKCPMELKGFCDSDMEGDVDTCKSTRGYVHTLAGGTISWCSRLERIIALSTTEAEYISVMLPKKPFG</sequence>
<dbReference type="CDD" id="cd09272">
    <property type="entry name" value="RNase_HI_RT_Ty1"/>
    <property type="match status" value="1"/>
</dbReference>
<organism evidence="1 2">
    <name type="scientific">Ceratopteris richardii</name>
    <name type="common">Triangle waterfern</name>
    <dbReference type="NCBI Taxonomy" id="49495"/>
    <lineage>
        <taxon>Eukaryota</taxon>
        <taxon>Viridiplantae</taxon>
        <taxon>Streptophyta</taxon>
        <taxon>Embryophyta</taxon>
        <taxon>Tracheophyta</taxon>
        <taxon>Polypodiopsida</taxon>
        <taxon>Polypodiidae</taxon>
        <taxon>Polypodiales</taxon>
        <taxon>Pteridineae</taxon>
        <taxon>Pteridaceae</taxon>
        <taxon>Parkerioideae</taxon>
        <taxon>Ceratopteris</taxon>
    </lineage>
</organism>
<dbReference type="AlphaFoldDB" id="A0A8T2URN0"/>
<dbReference type="PANTHER" id="PTHR11439:SF467">
    <property type="entry name" value="INTEGRASE CATALYTIC DOMAIN-CONTAINING PROTEIN"/>
    <property type="match status" value="1"/>
</dbReference>
<dbReference type="Proteomes" id="UP000825935">
    <property type="component" value="Chromosome 5"/>
</dbReference>
<protein>
    <recommendedName>
        <fullName evidence="3">Retrovirus-related Pol polyprotein from transposon TNT 1-94</fullName>
    </recommendedName>
</protein>
<dbReference type="OrthoDB" id="1915846at2759"/>
<keyword evidence="2" id="KW-1185">Reference proteome</keyword>
<evidence type="ECO:0000313" key="2">
    <source>
        <dbReference type="Proteomes" id="UP000825935"/>
    </source>
</evidence>
<reference evidence="1" key="1">
    <citation type="submission" date="2021-08" db="EMBL/GenBank/DDBJ databases">
        <title>WGS assembly of Ceratopteris richardii.</title>
        <authorList>
            <person name="Marchant D.B."/>
            <person name="Chen G."/>
            <person name="Jenkins J."/>
            <person name="Shu S."/>
            <person name="Leebens-Mack J."/>
            <person name="Grimwood J."/>
            <person name="Schmutz J."/>
            <person name="Soltis P."/>
            <person name="Soltis D."/>
            <person name="Chen Z.-H."/>
        </authorList>
    </citation>
    <scope>NUCLEOTIDE SEQUENCE</scope>
    <source>
        <strain evidence="1">Whitten #5841</strain>
        <tissue evidence="1">Leaf</tissue>
    </source>
</reference>
<dbReference type="PANTHER" id="PTHR11439">
    <property type="entry name" value="GAG-POL-RELATED RETROTRANSPOSON"/>
    <property type="match status" value="1"/>
</dbReference>
<dbReference type="OMA" id="FMANLYK"/>
<gene>
    <name evidence="1" type="ORF">KP509_05G063800</name>
</gene>